<evidence type="ECO:0000256" key="5">
    <source>
        <dbReference type="ARBA" id="ARBA00023242"/>
    </source>
</evidence>
<evidence type="ECO:0000313" key="8">
    <source>
        <dbReference type="EMBL" id="KAI3431504.1"/>
    </source>
</evidence>
<keyword evidence="3 6" id="KW-0698">rRNA processing</keyword>
<evidence type="ECO:0000256" key="3">
    <source>
        <dbReference type="ARBA" id="ARBA00022552"/>
    </source>
</evidence>
<comment type="similarity">
    <text evidence="2 6">Belongs to the C1D family.</text>
</comment>
<keyword evidence="5 6" id="KW-0539">Nucleus</keyword>
<accession>A0A9D4TQ56</accession>
<feature type="region of interest" description="Disordered" evidence="7">
    <location>
        <begin position="185"/>
        <end position="207"/>
    </location>
</feature>
<dbReference type="PANTHER" id="PTHR15341">
    <property type="entry name" value="SUN-COR STEROID HORMONE RECEPTOR CO-REPRESSOR"/>
    <property type="match status" value="1"/>
</dbReference>
<dbReference type="Proteomes" id="UP001055712">
    <property type="component" value="Unassembled WGS sequence"/>
</dbReference>
<dbReference type="GO" id="GO:0003677">
    <property type="term" value="F:DNA binding"/>
    <property type="evidence" value="ECO:0007669"/>
    <property type="project" value="UniProtKB-KW"/>
</dbReference>
<protein>
    <recommendedName>
        <fullName evidence="6">Nuclear nucleic acid-binding protein C1D</fullName>
    </recommendedName>
</protein>
<evidence type="ECO:0000256" key="1">
    <source>
        <dbReference type="ARBA" id="ARBA00004123"/>
    </source>
</evidence>
<dbReference type="AlphaFoldDB" id="A0A9D4TQ56"/>
<feature type="region of interest" description="Disordered" evidence="7">
    <location>
        <begin position="129"/>
        <end position="172"/>
    </location>
</feature>
<organism evidence="8 9">
    <name type="scientific">Chlorella vulgaris</name>
    <name type="common">Green alga</name>
    <dbReference type="NCBI Taxonomy" id="3077"/>
    <lineage>
        <taxon>Eukaryota</taxon>
        <taxon>Viridiplantae</taxon>
        <taxon>Chlorophyta</taxon>
        <taxon>core chlorophytes</taxon>
        <taxon>Trebouxiophyceae</taxon>
        <taxon>Chlorellales</taxon>
        <taxon>Chlorellaceae</taxon>
        <taxon>Chlorella clade</taxon>
        <taxon>Chlorella</taxon>
    </lineage>
</organism>
<reference evidence="8" key="2">
    <citation type="submission" date="2020-11" db="EMBL/GenBank/DDBJ databases">
        <authorList>
            <person name="Cecchin M."/>
            <person name="Marcolungo L."/>
            <person name="Rossato M."/>
            <person name="Girolomoni L."/>
            <person name="Cosentino E."/>
            <person name="Cuine S."/>
            <person name="Li-Beisson Y."/>
            <person name="Delledonne M."/>
            <person name="Ballottari M."/>
        </authorList>
    </citation>
    <scope>NUCLEOTIDE SEQUENCE</scope>
    <source>
        <strain evidence="8">211/11P</strain>
        <tissue evidence="8">Whole cell</tissue>
    </source>
</reference>
<proteinExistence type="inferred from homology"/>
<evidence type="ECO:0000256" key="4">
    <source>
        <dbReference type="ARBA" id="ARBA00022884"/>
    </source>
</evidence>
<name>A0A9D4TQ56_CHLVU</name>
<keyword evidence="6" id="KW-0238">DNA-binding</keyword>
<dbReference type="GO" id="GO:0000178">
    <property type="term" value="C:exosome (RNase complex)"/>
    <property type="evidence" value="ECO:0007669"/>
    <property type="project" value="TreeGrafter"/>
</dbReference>
<sequence length="207" mass="21998">MDLSLPADVADQLSAFEVLLGSLESKLNPYTSKGAKDGIEQLSPLERAQTHLALAHAAHILFQLFLKASGVDPAAHESSKEQERLKLYTKKVRKVAAEKELKESRRSLEVNVAAVNRFISAAVPDLSRQQKAALRGPSQQPAAQAAGRKRKGGTAAQGNDEEDEAAEAEAAQAAQAFLAEAIGGLAQEQAAGQGKKPPGSSEAKRRR</sequence>
<feature type="compositionally biased region" description="Low complexity" evidence="7">
    <location>
        <begin position="185"/>
        <end position="194"/>
    </location>
</feature>
<comment type="subunit">
    <text evidence="6">Monomer and homodimer.</text>
</comment>
<evidence type="ECO:0000256" key="6">
    <source>
        <dbReference type="RuleBase" id="RU368003"/>
    </source>
</evidence>
<evidence type="ECO:0000256" key="7">
    <source>
        <dbReference type="SAM" id="MobiDB-lite"/>
    </source>
</evidence>
<dbReference type="GO" id="GO:0010468">
    <property type="term" value="P:regulation of gene expression"/>
    <property type="evidence" value="ECO:0007669"/>
    <property type="project" value="TreeGrafter"/>
</dbReference>
<dbReference type="PANTHER" id="PTHR15341:SF3">
    <property type="entry name" value="NUCLEAR NUCLEIC ACID-BINDING PROTEIN C1D"/>
    <property type="match status" value="1"/>
</dbReference>
<dbReference type="OrthoDB" id="1421013at2759"/>
<dbReference type="EMBL" id="SIDB01000006">
    <property type="protein sequence ID" value="KAI3431504.1"/>
    <property type="molecule type" value="Genomic_DNA"/>
</dbReference>
<dbReference type="GO" id="GO:0000460">
    <property type="term" value="P:maturation of 5.8S rRNA"/>
    <property type="evidence" value="ECO:0007669"/>
    <property type="project" value="TreeGrafter"/>
</dbReference>
<evidence type="ECO:0000313" key="9">
    <source>
        <dbReference type="Proteomes" id="UP001055712"/>
    </source>
</evidence>
<dbReference type="GO" id="GO:0003723">
    <property type="term" value="F:RNA binding"/>
    <property type="evidence" value="ECO:0007669"/>
    <property type="project" value="UniProtKB-UniRule"/>
</dbReference>
<dbReference type="InterPro" id="IPR007146">
    <property type="entry name" value="Sas10/Utp3/C1D"/>
</dbReference>
<dbReference type="GO" id="GO:0005730">
    <property type="term" value="C:nucleolus"/>
    <property type="evidence" value="ECO:0007669"/>
    <property type="project" value="UniProtKB-SubCell"/>
</dbReference>
<gene>
    <name evidence="8" type="ORF">D9Q98_004554</name>
</gene>
<evidence type="ECO:0000256" key="2">
    <source>
        <dbReference type="ARBA" id="ARBA00009154"/>
    </source>
</evidence>
<comment type="caution">
    <text evidence="8">The sequence shown here is derived from an EMBL/GenBank/DDBJ whole genome shotgun (WGS) entry which is preliminary data.</text>
</comment>
<keyword evidence="4 6" id="KW-0694">RNA-binding</keyword>
<dbReference type="Pfam" id="PF04000">
    <property type="entry name" value="Sas10_Utp3"/>
    <property type="match status" value="1"/>
</dbReference>
<keyword evidence="6" id="KW-0963">Cytoplasm</keyword>
<dbReference type="GO" id="GO:0005737">
    <property type="term" value="C:cytoplasm"/>
    <property type="evidence" value="ECO:0007669"/>
    <property type="project" value="UniProtKB-SubCell"/>
</dbReference>
<dbReference type="InterPro" id="IPR011082">
    <property type="entry name" value="Exosome-assoc_fac/DNA_repair"/>
</dbReference>
<comment type="subcellular location">
    <subcellularLocation>
        <location evidence="6">Cytoplasm</location>
    </subcellularLocation>
    <subcellularLocation>
        <location evidence="6">Nucleus</location>
        <location evidence="6">Nucleolus</location>
    </subcellularLocation>
    <subcellularLocation>
        <location evidence="1 6">Nucleus</location>
    </subcellularLocation>
</comment>
<keyword evidence="9" id="KW-1185">Reference proteome</keyword>
<comment type="function">
    <text evidence="6">Plays a role in the recruitment of the exosome to pre-rRNA to mediate the 3'-5' end processing of the 5.8S rRNA.</text>
</comment>
<reference evidence="8" key="1">
    <citation type="journal article" date="2019" name="Plant J.">
        <title>Chlorella vulgaris genome assembly and annotation reveals the molecular basis for metabolic acclimation to high light conditions.</title>
        <authorList>
            <person name="Cecchin M."/>
            <person name="Marcolungo L."/>
            <person name="Rossato M."/>
            <person name="Girolomoni L."/>
            <person name="Cosentino E."/>
            <person name="Cuine S."/>
            <person name="Li-Beisson Y."/>
            <person name="Delledonne M."/>
            <person name="Ballottari M."/>
        </authorList>
    </citation>
    <scope>NUCLEOTIDE SEQUENCE</scope>
    <source>
        <strain evidence="8">211/11P</strain>
    </source>
</reference>